<accession>A0A8H6MAZ9</accession>
<gene>
    <name evidence="1" type="ORF">DFP72DRAFT_1044383</name>
</gene>
<proteinExistence type="predicted"/>
<name>A0A8H6MAZ9_9AGAR</name>
<protein>
    <submittedName>
        <fullName evidence="1">Uncharacterized protein</fullName>
    </submittedName>
</protein>
<reference evidence="1 2" key="1">
    <citation type="submission" date="2020-07" db="EMBL/GenBank/DDBJ databases">
        <title>Comparative genomics of pyrophilous fungi reveals a link between fire events and developmental genes.</title>
        <authorList>
            <consortium name="DOE Joint Genome Institute"/>
            <person name="Steindorff A.S."/>
            <person name="Carver A."/>
            <person name="Calhoun S."/>
            <person name="Stillman K."/>
            <person name="Liu H."/>
            <person name="Lipzen A."/>
            <person name="Pangilinan J."/>
            <person name="Labutti K."/>
            <person name="Bruns T.D."/>
            <person name="Grigoriev I.V."/>
        </authorList>
    </citation>
    <scope>NUCLEOTIDE SEQUENCE [LARGE SCALE GENOMIC DNA]</scope>
    <source>
        <strain evidence="1 2">CBS 144469</strain>
    </source>
</reference>
<organism evidence="1 2">
    <name type="scientific">Ephemerocybe angulata</name>
    <dbReference type="NCBI Taxonomy" id="980116"/>
    <lineage>
        <taxon>Eukaryota</taxon>
        <taxon>Fungi</taxon>
        <taxon>Dikarya</taxon>
        <taxon>Basidiomycota</taxon>
        <taxon>Agaricomycotina</taxon>
        <taxon>Agaricomycetes</taxon>
        <taxon>Agaricomycetidae</taxon>
        <taxon>Agaricales</taxon>
        <taxon>Agaricineae</taxon>
        <taxon>Psathyrellaceae</taxon>
        <taxon>Ephemerocybe</taxon>
    </lineage>
</organism>
<sequence length="253" mass="26969">MSSNIHAASDWVASEMSVGSLNPRVAIATWAFQWKIQAPISTQTLVDLGDGRHCAPTSTTLNCNLCGGTLSLYHTTTRAFERLWGALEARGGVPANERGASIENPGFAHSSPSSARNFGLLQCGYIAPQCLARDDSLRGSPGSCVARAGRNERSFHLKGPACIGVGESNVQLSSISVVLCPHCAHTELERSFAVGRDCDAMGWMHIQSSVATRVERVRASVQGCASRLDAISRHVPEIQPQVPSPSSKFLPSD</sequence>
<keyword evidence="2" id="KW-1185">Reference proteome</keyword>
<dbReference type="AlphaFoldDB" id="A0A8H6MAZ9"/>
<comment type="caution">
    <text evidence="1">The sequence shown here is derived from an EMBL/GenBank/DDBJ whole genome shotgun (WGS) entry which is preliminary data.</text>
</comment>
<evidence type="ECO:0000313" key="2">
    <source>
        <dbReference type="Proteomes" id="UP000521943"/>
    </source>
</evidence>
<evidence type="ECO:0000313" key="1">
    <source>
        <dbReference type="EMBL" id="KAF6757562.1"/>
    </source>
</evidence>
<dbReference type="EMBL" id="JACGCI010000022">
    <property type="protein sequence ID" value="KAF6757562.1"/>
    <property type="molecule type" value="Genomic_DNA"/>
</dbReference>
<dbReference type="Proteomes" id="UP000521943">
    <property type="component" value="Unassembled WGS sequence"/>
</dbReference>